<keyword evidence="4" id="KW-0106">Calcium</keyword>
<dbReference type="PROSITE" id="PS00308">
    <property type="entry name" value="LECTIN_LEGUME_ALPHA"/>
    <property type="match status" value="1"/>
</dbReference>
<dbReference type="PANTHER" id="PTHR32401:SF45">
    <property type="entry name" value="LECTIN"/>
    <property type="match status" value="1"/>
</dbReference>
<dbReference type="SMR" id="Q7M1M0"/>
<name>Q7M1M0_MAAAM</name>
<dbReference type="PIR" id="JC2268">
    <property type="entry name" value="JC2268"/>
</dbReference>
<dbReference type="CDD" id="cd06899">
    <property type="entry name" value="lectin_legume_LecRK_Arcelin_ConA"/>
    <property type="match status" value="1"/>
</dbReference>
<sequence>SDELSFTINNFMPNQGDLLFQGVATVSPTGVLQLTSEENGQPLEYSVGRVLYTAPVRIWDSTTGAVASFSTSFTFVVKAARGASDGLAFFLAPPDSQIPSGSVSKYLGLFNNSNSDSSNQIVAVEFDTYFGHSYDPWDPNYRHIGIDVNGIESIKTVQWDWINGGVAFATITYLAPNKTLIASLVYPSNQTSFIVAASVDLKEILPEWVRVGFSAATGAPKAVETHDVRSWSFTSTLEANSPADVDN</sequence>
<dbReference type="InterPro" id="IPR016363">
    <property type="entry name" value="L-lectin"/>
</dbReference>
<dbReference type="InterPro" id="IPR000985">
    <property type="entry name" value="Lectin_LegA_CS"/>
</dbReference>
<keyword evidence="5" id="KW-0325">Glycoprotein</keyword>
<dbReference type="Pfam" id="PF00139">
    <property type="entry name" value="Lectin_legB"/>
    <property type="match status" value="1"/>
</dbReference>
<organism evidence="8">
    <name type="scientific">Maackia amurensis</name>
    <name type="common">Amur maackia</name>
    <dbReference type="NCBI Taxonomy" id="37501"/>
    <lineage>
        <taxon>Eukaryota</taxon>
        <taxon>Viridiplantae</taxon>
        <taxon>Streptophyta</taxon>
        <taxon>Embryophyta</taxon>
        <taxon>Tracheophyta</taxon>
        <taxon>Spermatophyta</taxon>
        <taxon>Magnoliopsida</taxon>
        <taxon>eudicotyledons</taxon>
        <taxon>Gunneridae</taxon>
        <taxon>Pentapetalae</taxon>
        <taxon>rosids</taxon>
        <taxon>fabids</taxon>
        <taxon>Fabales</taxon>
        <taxon>Fabaceae</taxon>
        <taxon>Papilionoideae</taxon>
        <taxon>50 kb inversion clade</taxon>
        <taxon>genistoids sensu lato</taxon>
        <taxon>core genistoids</taxon>
        <taxon>Sophoreae</taxon>
        <taxon>Maackia</taxon>
    </lineage>
</organism>
<protein>
    <submittedName>
        <fullName evidence="8">Hemagglutinin</fullName>
    </submittedName>
</protein>
<dbReference type="GO" id="GO:0046872">
    <property type="term" value="F:metal ion binding"/>
    <property type="evidence" value="ECO:0007669"/>
    <property type="project" value="UniProtKB-KW"/>
</dbReference>
<dbReference type="GO" id="GO:0030246">
    <property type="term" value="F:carbohydrate binding"/>
    <property type="evidence" value="ECO:0007669"/>
    <property type="project" value="UniProtKB-KW"/>
</dbReference>
<comment type="similarity">
    <text evidence="1">Belongs to the leguminous lectin family.</text>
</comment>
<dbReference type="PANTHER" id="PTHR32401">
    <property type="entry name" value="CONCANAVALIN A-LIKE LECTIN FAMILY PROTEIN"/>
    <property type="match status" value="1"/>
</dbReference>
<evidence type="ECO:0000313" key="8">
    <source>
        <dbReference type="PIR" id="JC2268"/>
    </source>
</evidence>
<evidence type="ECO:0000256" key="1">
    <source>
        <dbReference type="ARBA" id="ARBA00007606"/>
    </source>
</evidence>
<dbReference type="PIRSF" id="PIRSF002690">
    <property type="entry name" value="L-type_lectin_plant"/>
    <property type="match status" value="1"/>
</dbReference>
<accession>Q7M1M0</accession>
<keyword evidence="3" id="KW-0430">Lectin</keyword>
<dbReference type="PROSITE" id="PS00307">
    <property type="entry name" value="LECTIN_LEGUME_BETA"/>
    <property type="match status" value="1"/>
</dbReference>
<evidence type="ECO:0000256" key="5">
    <source>
        <dbReference type="ARBA" id="ARBA00023180"/>
    </source>
</evidence>
<feature type="domain" description="Legume lectin" evidence="7">
    <location>
        <begin position="4"/>
        <end position="242"/>
    </location>
</feature>
<evidence type="ECO:0000256" key="2">
    <source>
        <dbReference type="ARBA" id="ARBA00022723"/>
    </source>
</evidence>
<dbReference type="SUPFAM" id="SSF49899">
    <property type="entry name" value="Concanavalin A-like lectins/glucanases"/>
    <property type="match status" value="1"/>
</dbReference>
<dbReference type="AlphaFoldDB" id="Q7M1M0"/>
<dbReference type="InterPro" id="IPR001220">
    <property type="entry name" value="Legume_lectin_dom"/>
</dbReference>
<dbReference type="Gene3D" id="2.60.120.200">
    <property type="match status" value="1"/>
</dbReference>
<evidence type="ECO:0000256" key="4">
    <source>
        <dbReference type="ARBA" id="ARBA00022837"/>
    </source>
</evidence>
<keyword evidence="6" id="KW-0464">Manganese</keyword>
<evidence type="ECO:0000259" key="7">
    <source>
        <dbReference type="Pfam" id="PF00139"/>
    </source>
</evidence>
<reference evidence="8" key="1">
    <citation type="journal article" date="1994" name="J. Biochem.">
        <title>A unique amino acid sequence involved in the putative carbohydrate-binding domain of a legume lectin specific for sialylated carbohydrate chains: primary sequence determination of Maackia amurensis hemagglutinin (MAH).</title>
        <authorList>
            <person name="Konami Y."/>
            <person name="Ishida C."/>
            <person name="Yamamoto K."/>
            <person name="Osawa T."/>
            <person name="Irimura T."/>
        </authorList>
    </citation>
    <scope>PROTEIN SEQUENCE</scope>
</reference>
<dbReference type="InterPro" id="IPR019825">
    <property type="entry name" value="Lectin_legB_Mn/Ca_BS"/>
</dbReference>
<keyword evidence="2" id="KW-0479">Metal-binding</keyword>
<dbReference type="InterPro" id="IPR050258">
    <property type="entry name" value="Leguminous_Lectin"/>
</dbReference>
<proteinExistence type="inferred from homology"/>
<evidence type="ECO:0000256" key="3">
    <source>
        <dbReference type="ARBA" id="ARBA00022734"/>
    </source>
</evidence>
<evidence type="ECO:0000256" key="6">
    <source>
        <dbReference type="ARBA" id="ARBA00023211"/>
    </source>
</evidence>
<dbReference type="InterPro" id="IPR013320">
    <property type="entry name" value="ConA-like_dom_sf"/>
</dbReference>